<accession>A0AA48IF68</accession>
<dbReference type="PANTHER" id="PTHR13202">
    <property type="entry name" value="MICROSOMAL SIGNAL PEPTIDASE 12 KDA SUBUNIT"/>
    <property type="match status" value="1"/>
</dbReference>
<dbReference type="Pfam" id="PF06645">
    <property type="entry name" value="SPC12"/>
    <property type="match status" value="1"/>
</dbReference>
<evidence type="ECO:0000256" key="1">
    <source>
        <dbReference type="ARBA" id="ARBA00004477"/>
    </source>
</evidence>
<comment type="subcellular location">
    <subcellularLocation>
        <location evidence="1">Endoplasmic reticulum membrane</location>
        <topology evidence="1">Multi-pass membrane protein</topology>
    </subcellularLocation>
</comment>
<dbReference type="InterPro" id="IPR009542">
    <property type="entry name" value="Spc1/SPCS1"/>
</dbReference>
<dbReference type="EMBL" id="AP028213">
    <property type="protein sequence ID" value="BEI88948.1"/>
    <property type="molecule type" value="Genomic_DNA"/>
</dbReference>
<sequence length="93" mass="10402">MEYLPAPLQRALQGGIDPYSQYLAEWYSQVYLCLLVLVSFGASFATSSVLVGLELFGIGFALLMLACVPPWPYLNKHRIKFLTVRAYAVPEKS</sequence>
<evidence type="ECO:0000256" key="4">
    <source>
        <dbReference type="ARBA" id="ARBA00022692"/>
    </source>
</evidence>
<evidence type="ECO:0000313" key="11">
    <source>
        <dbReference type="Proteomes" id="UP001233271"/>
    </source>
</evidence>
<protein>
    <recommendedName>
        <fullName evidence="3">Signal peptidase complex subunit 1</fullName>
    </recommendedName>
</protein>
<organism evidence="10 11">
    <name type="scientific">Cutaneotrichosporon cavernicola</name>
    <dbReference type="NCBI Taxonomy" id="279322"/>
    <lineage>
        <taxon>Eukaryota</taxon>
        <taxon>Fungi</taxon>
        <taxon>Dikarya</taxon>
        <taxon>Basidiomycota</taxon>
        <taxon>Agaricomycotina</taxon>
        <taxon>Tremellomycetes</taxon>
        <taxon>Trichosporonales</taxon>
        <taxon>Trichosporonaceae</taxon>
        <taxon>Cutaneotrichosporon</taxon>
    </lineage>
</organism>
<dbReference type="PANTHER" id="PTHR13202:SF0">
    <property type="entry name" value="SIGNAL PEPTIDASE COMPLEX SUBUNIT 1"/>
    <property type="match status" value="1"/>
</dbReference>
<name>A0AA48IF68_9TREE</name>
<dbReference type="GO" id="GO:0045047">
    <property type="term" value="P:protein targeting to ER"/>
    <property type="evidence" value="ECO:0007669"/>
    <property type="project" value="TreeGrafter"/>
</dbReference>
<dbReference type="KEGG" id="ccac:CcaHIS019_0203100"/>
<keyword evidence="5" id="KW-0256">Endoplasmic reticulum</keyword>
<comment type="similarity">
    <text evidence="2">Belongs to the SPCS1 family.</text>
</comment>
<reference evidence="10" key="1">
    <citation type="journal article" date="2023" name="BMC Genomics">
        <title>Chromosome-level genome assemblies of Cutaneotrichosporon spp. (Trichosporonales, Basidiomycota) reveal imbalanced evolution between nucleotide sequences and chromosome synteny.</title>
        <authorList>
            <person name="Kobayashi Y."/>
            <person name="Kayamori A."/>
            <person name="Aoki K."/>
            <person name="Shiwa Y."/>
            <person name="Matsutani M."/>
            <person name="Fujita N."/>
            <person name="Sugita T."/>
            <person name="Iwasaki W."/>
            <person name="Tanaka N."/>
            <person name="Takashima M."/>
        </authorList>
    </citation>
    <scope>NUCLEOTIDE SEQUENCE</scope>
    <source>
        <strain evidence="10">HIS019</strain>
    </source>
</reference>
<dbReference type="Proteomes" id="UP001233271">
    <property type="component" value="Chromosome 2"/>
</dbReference>
<dbReference type="AlphaFoldDB" id="A0AA48IF68"/>
<evidence type="ECO:0000313" key="10">
    <source>
        <dbReference type="EMBL" id="BEI88948.1"/>
    </source>
</evidence>
<comment type="function">
    <text evidence="8">Component of the signal peptidase complex (SPC) which catalyzes the cleavage of N-terminal signal sequences from nascent proteins as they are translocated into the lumen of the endoplasmic reticulum. Dispensable for SPC enzymatic activity.</text>
</comment>
<evidence type="ECO:0000256" key="6">
    <source>
        <dbReference type="ARBA" id="ARBA00022989"/>
    </source>
</evidence>
<keyword evidence="7 9" id="KW-0472">Membrane</keyword>
<evidence type="ECO:0000256" key="9">
    <source>
        <dbReference type="SAM" id="Phobius"/>
    </source>
</evidence>
<evidence type="ECO:0000256" key="8">
    <source>
        <dbReference type="ARBA" id="ARBA00045204"/>
    </source>
</evidence>
<evidence type="ECO:0000256" key="7">
    <source>
        <dbReference type="ARBA" id="ARBA00023136"/>
    </source>
</evidence>
<keyword evidence="4 9" id="KW-0812">Transmembrane</keyword>
<dbReference type="GO" id="GO:0005787">
    <property type="term" value="C:signal peptidase complex"/>
    <property type="evidence" value="ECO:0007669"/>
    <property type="project" value="InterPro"/>
</dbReference>
<dbReference type="GeneID" id="85492819"/>
<evidence type="ECO:0000256" key="3">
    <source>
        <dbReference type="ARBA" id="ARBA00017059"/>
    </source>
</evidence>
<keyword evidence="6 9" id="KW-1133">Transmembrane helix</keyword>
<gene>
    <name evidence="10" type="ORF">CcaverHIS019_0203100</name>
</gene>
<dbReference type="GO" id="GO:0006465">
    <property type="term" value="P:signal peptide processing"/>
    <property type="evidence" value="ECO:0007669"/>
    <property type="project" value="InterPro"/>
</dbReference>
<evidence type="ECO:0000256" key="2">
    <source>
        <dbReference type="ARBA" id="ARBA00005245"/>
    </source>
</evidence>
<keyword evidence="11" id="KW-1185">Reference proteome</keyword>
<evidence type="ECO:0000256" key="5">
    <source>
        <dbReference type="ARBA" id="ARBA00022824"/>
    </source>
</evidence>
<proteinExistence type="inferred from homology"/>
<dbReference type="RefSeq" id="XP_060454214.1">
    <property type="nucleotide sequence ID" value="XM_060597307.1"/>
</dbReference>
<feature type="transmembrane region" description="Helical" evidence="9">
    <location>
        <begin position="55"/>
        <end position="74"/>
    </location>
</feature>
<feature type="transmembrane region" description="Helical" evidence="9">
    <location>
        <begin position="30"/>
        <end position="49"/>
    </location>
</feature>